<accession>A0AC35EXH5</accession>
<evidence type="ECO:0000313" key="2">
    <source>
        <dbReference type="WBParaSite" id="PS1159_v2.g11736.t1"/>
    </source>
</evidence>
<proteinExistence type="predicted"/>
<reference evidence="2" key="1">
    <citation type="submission" date="2022-11" db="UniProtKB">
        <authorList>
            <consortium name="WormBaseParasite"/>
        </authorList>
    </citation>
    <scope>IDENTIFICATION</scope>
</reference>
<dbReference type="WBParaSite" id="PS1159_v2.g11736.t1">
    <property type="protein sequence ID" value="PS1159_v2.g11736.t1"/>
    <property type="gene ID" value="PS1159_v2.g11736"/>
</dbReference>
<organism evidence="1 2">
    <name type="scientific">Panagrolaimus sp. PS1159</name>
    <dbReference type="NCBI Taxonomy" id="55785"/>
    <lineage>
        <taxon>Eukaryota</taxon>
        <taxon>Metazoa</taxon>
        <taxon>Ecdysozoa</taxon>
        <taxon>Nematoda</taxon>
        <taxon>Chromadorea</taxon>
        <taxon>Rhabditida</taxon>
        <taxon>Tylenchina</taxon>
        <taxon>Panagrolaimomorpha</taxon>
        <taxon>Panagrolaimoidea</taxon>
        <taxon>Panagrolaimidae</taxon>
        <taxon>Panagrolaimus</taxon>
    </lineage>
</organism>
<protein>
    <submittedName>
        <fullName evidence="2">Phosphatidic acid phosphatase type 2/haloperoxidase domain-containing protein</fullName>
    </submittedName>
</protein>
<dbReference type="Proteomes" id="UP000887580">
    <property type="component" value="Unplaced"/>
</dbReference>
<sequence length="432" mass="50147">MLDFSFMDVITLHFKLGFTPDKCYSRKKISLSLSWYWTTLAAKNFFSRINYMDVNISIARVIGDIVVLTVCAVPMLFFHKWVKPYKRGFYCDDESIRYPYLPSTVSRQMLIFIGLVLPIILIILTETYRALRWERKCKNQFKVYRWGTRTVNRFIVRLYVFMGYFFLGVCFNQLMVDVSKYTIGRHRPHFMSICQPNVGWKSCPSDHTYITQFECNGTEKRLIHESMLSFYSGHASFSFYVAAYISLYLRARLYRPIFSRLIIPAIQFFLFFGAAFVAFSRISDYKHHWSDVLVGSIAGTSIGFINALYIAEVFKRREIPPAHDPSCQFGLIPLDSRDVANIEGGIGVDVPIGSSKRPIFASRAIVMNNDVERGNNMEMHNKNPSTTESKTSLQRSSPEIVQHQQNNNGLYRNEIYLDPEIVFPINNQKKEF</sequence>
<name>A0AC35EXH5_9BILA</name>
<evidence type="ECO:0000313" key="1">
    <source>
        <dbReference type="Proteomes" id="UP000887580"/>
    </source>
</evidence>